<evidence type="ECO:0000313" key="5">
    <source>
        <dbReference type="EMBL" id="OGY99534.1"/>
    </source>
</evidence>
<evidence type="ECO:0000256" key="1">
    <source>
        <dbReference type="PROSITE-ProRule" id="PRU00285"/>
    </source>
</evidence>
<dbReference type="InterPro" id="IPR031107">
    <property type="entry name" value="Small_HSP"/>
</dbReference>
<dbReference type="AlphaFoldDB" id="A0A1G2CDT3"/>
<reference evidence="5 6" key="1">
    <citation type="journal article" date="2016" name="Nat. Commun.">
        <title>Thousands of microbial genomes shed light on interconnected biogeochemical processes in an aquifer system.</title>
        <authorList>
            <person name="Anantharaman K."/>
            <person name="Brown C.T."/>
            <person name="Hug L.A."/>
            <person name="Sharon I."/>
            <person name="Castelle C.J."/>
            <person name="Probst A.J."/>
            <person name="Thomas B.C."/>
            <person name="Singh A."/>
            <person name="Wilkins M.J."/>
            <person name="Karaoz U."/>
            <person name="Brodie E.L."/>
            <person name="Williams K.H."/>
            <person name="Hubbard S.S."/>
            <person name="Banfield J.F."/>
        </authorList>
    </citation>
    <scope>NUCLEOTIDE SEQUENCE [LARGE SCALE GENOMIC DNA]</scope>
</reference>
<sequence length="181" mass="19961">MTSFFDKLTEKLNGKGKQAGGAAGGRRLLSDPAAEIQNEKEKESVAVELARERLDVDVYQSPSEVTIYALAAGVDLSKFDVILDEENDLLTIKGERKRPVRLKKGQTEKDLDGKYVTQECEWNSFVRKIILPMEVDIMKAEAVYKKGVLVVALPALKVAEGRHLKVTEALSGEAAEKTETP</sequence>
<comment type="caution">
    <text evidence="5">The sequence shown here is derived from an EMBL/GenBank/DDBJ whole genome shotgun (WGS) entry which is preliminary data.</text>
</comment>
<dbReference type="EMBL" id="MHLA01000015">
    <property type="protein sequence ID" value="OGY99534.1"/>
    <property type="molecule type" value="Genomic_DNA"/>
</dbReference>
<organism evidence="5 6">
    <name type="scientific">Candidatus Liptonbacteria bacterium RIFCSPLOWO2_01_FULL_52_25</name>
    <dbReference type="NCBI Taxonomy" id="1798650"/>
    <lineage>
        <taxon>Bacteria</taxon>
        <taxon>Candidatus Liptoniibacteriota</taxon>
    </lineage>
</organism>
<dbReference type="Pfam" id="PF00011">
    <property type="entry name" value="HSP20"/>
    <property type="match status" value="1"/>
</dbReference>
<dbReference type="InterPro" id="IPR008978">
    <property type="entry name" value="HSP20-like_chaperone"/>
</dbReference>
<proteinExistence type="inferred from homology"/>
<comment type="similarity">
    <text evidence="1 2">Belongs to the small heat shock protein (HSP20) family.</text>
</comment>
<dbReference type="InterPro" id="IPR002068">
    <property type="entry name" value="A-crystallin/Hsp20_dom"/>
</dbReference>
<dbReference type="SUPFAM" id="SSF49764">
    <property type="entry name" value="HSP20-like chaperones"/>
    <property type="match status" value="1"/>
</dbReference>
<dbReference type="STRING" id="1798650.A2945_01600"/>
<feature type="region of interest" description="Disordered" evidence="3">
    <location>
        <begin position="14"/>
        <end position="42"/>
    </location>
</feature>
<protein>
    <recommendedName>
        <fullName evidence="4">SHSP domain-containing protein</fullName>
    </recommendedName>
</protein>
<gene>
    <name evidence="5" type="ORF">A2945_01600</name>
</gene>
<feature type="domain" description="SHSP" evidence="4">
    <location>
        <begin position="45"/>
        <end position="173"/>
    </location>
</feature>
<dbReference type="PANTHER" id="PTHR11527">
    <property type="entry name" value="HEAT-SHOCK PROTEIN 20 FAMILY MEMBER"/>
    <property type="match status" value="1"/>
</dbReference>
<dbReference type="PROSITE" id="PS01031">
    <property type="entry name" value="SHSP"/>
    <property type="match status" value="1"/>
</dbReference>
<evidence type="ECO:0000256" key="2">
    <source>
        <dbReference type="RuleBase" id="RU003616"/>
    </source>
</evidence>
<evidence type="ECO:0000259" key="4">
    <source>
        <dbReference type="PROSITE" id="PS01031"/>
    </source>
</evidence>
<dbReference type="Gene3D" id="2.60.40.790">
    <property type="match status" value="1"/>
</dbReference>
<name>A0A1G2CDT3_9BACT</name>
<accession>A0A1G2CDT3</accession>
<evidence type="ECO:0000256" key="3">
    <source>
        <dbReference type="SAM" id="MobiDB-lite"/>
    </source>
</evidence>
<evidence type="ECO:0000313" key="6">
    <source>
        <dbReference type="Proteomes" id="UP000178880"/>
    </source>
</evidence>
<dbReference type="CDD" id="cd06464">
    <property type="entry name" value="ACD_sHsps-like"/>
    <property type="match status" value="1"/>
</dbReference>
<dbReference type="Proteomes" id="UP000178880">
    <property type="component" value="Unassembled WGS sequence"/>
</dbReference>